<sequence length="278" mass="33323">MHITFDTELDLQYVYKLLSNSKNQSLKLKMKDATLFIDVLKNDEECIRTYIIPALTQFVLKIKEPQYIRYFLSTMFFYEDETEQLQIIEMVQSLVSDDEERLHPSLKEGYPREEIIKRALSMFLTKQVQFSFEAFLTFRLKDYLLRLQEYIEVAIDEYKLEQDYQDFIETLRKYIACKTSHINLIHVVQEKERFIFYDEMFTELEVKVELEEEFVSNYGFEVDQELIAPLLLLSPASIHLYSANLDHGIVQTVVSIFQERVTIFPYERFLEKYPIDHT</sequence>
<dbReference type="InterPro" id="IPR014199">
    <property type="entry name" value="Spore_YtxC"/>
</dbReference>
<dbReference type="RefSeq" id="WP_204202885.1">
    <property type="nucleotide sequence ID" value="NZ_JAFELM010000022.1"/>
</dbReference>
<evidence type="ECO:0000313" key="1">
    <source>
        <dbReference type="EMBL" id="MBM6617509.1"/>
    </source>
</evidence>
<dbReference type="Pfam" id="PF08812">
    <property type="entry name" value="YtxC"/>
    <property type="match status" value="1"/>
</dbReference>
<protein>
    <submittedName>
        <fullName evidence="1">Sporulation protein YtxC</fullName>
    </submittedName>
</protein>
<evidence type="ECO:0000313" key="2">
    <source>
        <dbReference type="Proteomes" id="UP001518925"/>
    </source>
</evidence>
<dbReference type="Proteomes" id="UP001518925">
    <property type="component" value="Unassembled WGS sequence"/>
</dbReference>
<keyword evidence="2" id="KW-1185">Reference proteome</keyword>
<accession>A0ABS2DGA5</accession>
<reference evidence="1 2" key="1">
    <citation type="submission" date="2021-02" db="EMBL/GenBank/DDBJ databases">
        <title>Bacillus sp. RD4P76, an endophyte from a halophyte.</title>
        <authorList>
            <person name="Sun J.-Q."/>
        </authorList>
    </citation>
    <scope>NUCLEOTIDE SEQUENCE [LARGE SCALE GENOMIC DNA]</scope>
    <source>
        <strain evidence="1 2">RD4P76</strain>
    </source>
</reference>
<name>A0ABS2DGA5_9BACI</name>
<dbReference type="EMBL" id="JAFELM010000022">
    <property type="protein sequence ID" value="MBM6617509.1"/>
    <property type="molecule type" value="Genomic_DNA"/>
</dbReference>
<proteinExistence type="predicted"/>
<gene>
    <name evidence="1" type="ORF">JR050_07435</name>
</gene>
<organism evidence="1 2">
    <name type="scientific">Bacillus suaedaesalsae</name>
    <dbReference type="NCBI Taxonomy" id="2810349"/>
    <lineage>
        <taxon>Bacteria</taxon>
        <taxon>Bacillati</taxon>
        <taxon>Bacillota</taxon>
        <taxon>Bacilli</taxon>
        <taxon>Bacillales</taxon>
        <taxon>Bacillaceae</taxon>
        <taxon>Bacillus</taxon>
    </lineage>
</organism>
<comment type="caution">
    <text evidence="1">The sequence shown here is derived from an EMBL/GenBank/DDBJ whole genome shotgun (WGS) entry which is preliminary data.</text>
</comment>